<reference evidence="11" key="1">
    <citation type="submission" date="2019-12" db="EMBL/GenBank/DDBJ databases">
        <title>Comparative genomics gives insights into the taxonomy of the Azoarcus-Aromatoleum group and reveals separate origins of nif in the plant-associated Azoarcus and non-plant-associated Aromatoleum sub-groups.</title>
        <authorList>
            <person name="Lafos M."/>
            <person name="Maluk M."/>
            <person name="Batista M."/>
            <person name="Junghare M."/>
            <person name="Carmona M."/>
            <person name="Faoro H."/>
            <person name="Cruz L.M."/>
            <person name="Battistoni F."/>
            <person name="De Souza E."/>
            <person name="Pedrosa F."/>
            <person name="Chen W.-M."/>
            <person name="Poole P.S."/>
            <person name="Dixon R.A."/>
            <person name="James E.K."/>
        </authorList>
    </citation>
    <scope>NUCLEOTIDE SEQUENCE</scope>
    <source>
        <strain evidence="11">NSC3</strain>
    </source>
</reference>
<evidence type="ECO:0000256" key="7">
    <source>
        <dbReference type="ARBA" id="ARBA00024739"/>
    </source>
</evidence>
<keyword evidence="11" id="KW-0969">Cilium</keyword>
<dbReference type="InterPro" id="IPR035890">
    <property type="entry name" value="Anti-sigma-28_factor_FlgM_sf"/>
</dbReference>
<dbReference type="NCBIfam" id="TIGR03824">
    <property type="entry name" value="FlgM_jcvi"/>
    <property type="match status" value="1"/>
</dbReference>
<feature type="domain" description="Anti-sigma-28 factor FlgM C-terminal" evidence="10">
    <location>
        <begin position="36"/>
        <end position="89"/>
    </location>
</feature>
<evidence type="ECO:0000256" key="6">
    <source>
        <dbReference type="ARBA" id="ARBA00023163"/>
    </source>
</evidence>
<evidence type="ECO:0000256" key="2">
    <source>
        <dbReference type="ARBA" id="ARBA00017823"/>
    </source>
</evidence>
<comment type="function">
    <text evidence="7">Responsible for the coupling of flagellin expression to flagellar assembly by preventing expression of the flagellin genes when a component of the middle class of proteins is defective. It negatively regulates flagellar genes by inhibiting the activity of FliA by directly binding to FliA.</text>
</comment>
<accession>A0A972J9G3</accession>
<evidence type="ECO:0000256" key="1">
    <source>
        <dbReference type="ARBA" id="ARBA00005322"/>
    </source>
</evidence>
<dbReference type="InterPro" id="IPR031316">
    <property type="entry name" value="FlgM_C"/>
</dbReference>
<dbReference type="GO" id="GO:0045892">
    <property type="term" value="P:negative regulation of DNA-templated transcription"/>
    <property type="evidence" value="ECO:0007669"/>
    <property type="project" value="InterPro"/>
</dbReference>
<dbReference type="RefSeq" id="WP_168987701.1">
    <property type="nucleotide sequence ID" value="NZ_CAWPHM010000261.1"/>
</dbReference>
<keyword evidence="11" id="KW-0282">Flagellum</keyword>
<dbReference type="InterPro" id="IPR007412">
    <property type="entry name" value="FlgM"/>
</dbReference>
<keyword evidence="3" id="KW-0678">Repressor</keyword>
<evidence type="ECO:0000256" key="5">
    <source>
        <dbReference type="ARBA" id="ARBA00023015"/>
    </source>
</evidence>
<evidence type="ECO:0000256" key="9">
    <source>
        <dbReference type="SAM" id="MobiDB-lite"/>
    </source>
</evidence>
<dbReference type="GO" id="GO:0044781">
    <property type="term" value="P:bacterial-type flagellum organization"/>
    <property type="evidence" value="ECO:0007669"/>
    <property type="project" value="UniProtKB-KW"/>
</dbReference>
<name>A0A972J9G3_9RHOO</name>
<dbReference type="EMBL" id="WTVM01000037">
    <property type="protein sequence ID" value="NMG02935.1"/>
    <property type="molecule type" value="Genomic_DNA"/>
</dbReference>
<keyword evidence="12" id="KW-1185">Reference proteome</keyword>
<protein>
    <recommendedName>
        <fullName evidence="2">Negative regulator of flagellin synthesis</fullName>
    </recommendedName>
    <alternativeName>
        <fullName evidence="8">Anti-sigma-28 factor</fullName>
    </alternativeName>
</protein>
<sequence>MKIEGGIKTVQGLTGGGENRPKPQPGAGTQKGGEAKVELSSLSASLAKAEATIASTPAVDRSRVDEIRAAISEGRFKVDAGKIADGLIDSVRQMLGDQRPR</sequence>
<organism evidence="11 12">
    <name type="scientific">Azoarcus taiwanensis</name>
    <dbReference type="NCBI Taxonomy" id="666964"/>
    <lineage>
        <taxon>Bacteria</taxon>
        <taxon>Pseudomonadati</taxon>
        <taxon>Pseudomonadota</taxon>
        <taxon>Betaproteobacteria</taxon>
        <taxon>Rhodocyclales</taxon>
        <taxon>Zoogloeaceae</taxon>
        <taxon>Azoarcus</taxon>
    </lineage>
</organism>
<comment type="similarity">
    <text evidence="1">Belongs to the FlgM family.</text>
</comment>
<dbReference type="SUPFAM" id="SSF101498">
    <property type="entry name" value="Anti-sigma factor FlgM"/>
    <property type="match status" value="1"/>
</dbReference>
<comment type="caution">
    <text evidence="11">The sequence shown here is derived from an EMBL/GenBank/DDBJ whole genome shotgun (WGS) entry which is preliminary data.</text>
</comment>
<evidence type="ECO:0000313" key="12">
    <source>
        <dbReference type="Proteomes" id="UP000599523"/>
    </source>
</evidence>
<evidence type="ECO:0000256" key="4">
    <source>
        <dbReference type="ARBA" id="ARBA00022795"/>
    </source>
</evidence>
<dbReference type="Proteomes" id="UP000599523">
    <property type="component" value="Unassembled WGS sequence"/>
</dbReference>
<keyword evidence="6" id="KW-0804">Transcription</keyword>
<keyword evidence="11" id="KW-0966">Cell projection</keyword>
<evidence type="ECO:0000256" key="8">
    <source>
        <dbReference type="ARBA" id="ARBA00030117"/>
    </source>
</evidence>
<gene>
    <name evidence="11" type="primary">flgM</name>
    <name evidence="11" type="ORF">GPA21_08105</name>
</gene>
<evidence type="ECO:0000256" key="3">
    <source>
        <dbReference type="ARBA" id="ARBA00022491"/>
    </source>
</evidence>
<keyword evidence="4" id="KW-1005">Bacterial flagellum biogenesis</keyword>
<proteinExistence type="inferred from homology"/>
<feature type="region of interest" description="Disordered" evidence="9">
    <location>
        <begin position="1"/>
        <end position="38"/>
    </location>
</feature>
<evidence type="ECO:0000259" key="10">
    <source>
        <dbReference type="Pfam" id="PF04316"/>
    </source>
</evidence>
<dbReference type="Pfam" id="PF04316">
    <property type="entry name" value="FlgM"/>
    <property type="match status" value="1"/>
</dbReference>
<dbReference type="AlphaFoldDB" id="A0A972J9G3"/>
<keyword evidence="5" id="KW-0805">Transcription regulation</keyword>
<evidence type="ECO:0000313" key="11">
    <source>
        <dbReference type="EMBL" id="NMG02935.1"/>
    </source>
</evidence>